<dbReference type="AlphaFoldDB" id="A0A516RFN0"/>
<keyword evidence="2" id="KW-0645">Protease</keyword>
<sequence length="224" mass="22833">MRLRTAVAQLLCAVLLGALALITAPVATAAPAQTPLRGGTLLYSPAGRCLVSFNATNGSRFYGIMAGQCGAVGTKWYADPRLTIEVGVTETAVFPGKDYALVRFTNPDYSYPSEVAAGVRVIRINRAANPVVGQSACRAGPTTGTHCGTVQAVNVSITYPQGTVSGLFRTNICAEPGDSGGPAFGGDAALGFLVGGSGNCASGGTTYYQPLAPVLSAHGLRVGY</sequence>
<feature type="disulfide bond" evidence="6">
    <location>
        <begin position="49"/>
        <end position="69"/>
    </location>
</feature>
<evidence type="ECO:0000256" key="6">
    <source>
        <dbReference type="PIRSR" id="PIRSR001134-2"/>
    </source>
</evidence>
<dbReference type="GO" id="GO:0006508">
    <property type="term" value="P:proteolysis"/>
    <property type="evidence" value="ECO:0007669"/>
    <property type="project" value="UniProtKB-KW"/>
</dbReference>
<dbReference type="Gene3D" id="2.40.10.10">
    <property type="entry name" value="Trypsin-like serine proteases"/>
    <property type="match status" value="2"/>
</dbReference>
<dbReference type="InterPro" id="IPR043504">
    <property type="entry name" value="Peptidase_S1_PA_chymotrypsin"/>
</dbReference>
<dbReference type="Pfam" id="PF00089">
    <property type="entry name" value="Trypsin"/>
    <property type="match status" value="1"/>
</dbReference>
<gene>
    <name evidence="9" type="ORF">FH965_31080</name>
</gene>
<dbReference type="PIRSF" id="PIRSF001134">
    <property type="entry name" value="Streptogrisin"/>
    <property type="match status" value="1"/>
</dbReference>
<dbReference type="InterPro" id="IPR009003">
    <property type="entry name" value="Peptidase_S1_PA"/>
</dbReference>
<name>A0A516RFN0_STRST</name>
<evidence type="ECO:0000256" key="7">
    <source>
        <dbReference type="SAM" id="SignalP"/>
    </source>
</evidence>
<dbReference type="SUPFAM" id="SSF50494">
    <property type="entry name" value="Trypsin-like serine proteases"/>
    <property type="match status" value="1"/>
</dbReference>
<feature type="signal peptide" evidence="7">
    <location>
        <begin position="1"/>
        <end position="29"/>
    </location>
</feature>
<evidence type="ECO:0000256" key="1">
    <source>
        <dbReference type="ARBA" id="ARBA00007664"/>
    </source>
</evidence>
<comment type="similarity">
    <text evidence="1">Belongs to the peptidase S1 family.</text>
</comment>
<dbReference type="PRINTS" id="PR00861">
    <property type="entry name" value="ALYTICPTASE"/>
</dbReference>
<evidence type="ECO:0000256" key="4">
    <source>
        <dbReference type="ARBA" id="ARBA00022825"/>
    </source>
</evidence>
<feature type="domain" description="Peptidase S1" evidence="8">
    <location>
        <begin position="96"/>
        <end position="214"/>
    </location>
</feature>
<evidence type="ECO:0000313" key="9">
    <source>
        <dbReference type="EMBL" id="QDQ14454.1"/>
    </source>
</evidence>
<protein>
    <submittedName>
        <fullName evidence="9">S1 family peptidase</fullName>
    </submittedName>
</protein>
<evidence type="ECO:0000313" key="10">
    <source>
        <dbReference type="Proteomes" id="UP000316806"/>
    </source>
</evidence>
<keyword evidence="4" id="KW-0720">Serine protease</keyword>
<dbReference type="RefSeq" id="WP_144321666.1">
    <property type="nucleotide sequence ID" value="NZ_CP040916.1"/>
</dbReference>
<evidence type="ECO:0000256" key="2">
    <source>
        <dbReference type="ARBA" id="ARBA00022670"/>
    </source>
</evidence>
<feature type="disulfide bond" evidence="6">
    <location>
        <begin position="173"/>
        <end position="200"/>
    </location>
</feature>
<reference evidence="9 10" key="1">
    <citation type="journal article" date="2019" name="J. Ind. Microbiol. Biotechnol.">
        <title>The complete genomic sequence of Streptomyces spectabilis NRRL-2792 and identification of secondary metabolite biosynthetic gene clusters.</title>
        <authorList>
            <person name="Sinha A."/>
            <person name="Phillips-Salemka S."/>
            <person name="Niraula T.A."/>
            <person name="Short K.A."/>
            <person name="Niraula N.P."/>
        </authorList>
    </citation>
    <scope>NUCLEOTIDE SEQUENCE [LARGE SCALE GENOMIC DNA]</scope>
    <source>
        <strain evidence="9 10">NRRL 2792</strain>
    </source>
</reference>
<keyword evidence="3" id="KW-0378">Hydrolase</keyword>
<keyword evidence="7" id="KW-0732">Signal</keyword>
<dbReference type="CDD" id="cd21112">
    <property type="entry name" value="alphaLP-like"/>
    <property type="match status" value="1"/>
</dbReference>
<evidence type="ECO:0000256" key="3">
    <source>
        <dbReference type="ARBA" id="ARBA00022801"/>
    </source>
</evidence>
<dbReference type="InterPro" id="IPR001316">
    <property type="entry name" value="Pept_S1A_streptogrisin"/>
</dbReference>
<accession>A0A516RFN0</accession>
<evidence type="ECO:0000256" key="5">
    <source>
        <dbReference type="ARBA" id="ARBA00023157"/>
    </source>
</evidence>
<dbReference type="GO" id="GO:0004252">
    <property type="term" value="F:serine-type endopeptidase activity"/>
    <property type="evidence" value="ECO:0007669"/>
    <property type="project" value="InterPro"/>
</dbReference>
<evidence type="ECO:0000259" key="8">
    <source>
        <dbReference type="Pfam" id="PF00089"/>
    </source>
</evidence>
<keyword evidence="5 6" id="KW-1015">Disulfide bond</keyword>
<feature type="disulfide bond" evidence="6">
    <location>
        <begin position="137"/>
        <end position="147"/>
    </location>
</feature>
<dbReference type="Proteomes" id="UP000316806">
    <property type="component" value="Chromosome"/>
</dbReference>
<dbReference type="InterPro" id="IPR001254">
    <property type="entry name" value="Trypsin_dom"/>
</dbReference>
<organism evidence="9 10">
    <name type="scientific">Streptomyces spectabilis</name>
    <dbReference type="NCBI Taxonomy" id="68270"/>
    <lineage>
        <taxon>Bacteria</taxon>
        <taxon>Bacillati</taxon>
        <taxon>Actinomycetota</taxon>
        <taxon>Actinomycetes</taxon>
        <taxon>Kitasatosporales</taxon>
        <taxon>Streptomycetaceae</taxon>
        <taxon>Streptomyces</taxon>
    </lineage>
</organism>
<dbReference type="EMBL" id="CP040916">
    <property type="protein sequence ID" value="QDQ14454.1"/>
    <property type="molecule type" value="Genomic_DNA"/>
</dbReference>
<feature type="chain" id="PRO_5021883674" evidence="7">
    <location>
        <begin position="30"/>
        <end position="224"/>
    </location>
</feature>
<proteinExistence type="inferred from homology"/>